<protein>
    <submittedName>
        <fullName evidence="4">D-alanyl-D-alanine carboxypeptidase / D-alanyl-D-alanine-endopeptidase (Penicillin-binding protein 4)</fullName>
    </submittedName>
</protein>
<accession>A0A1H4E2L5</accession>
<reference evidence="4 5" key="1">
    <citation type="submission" date="2016-10" db="EMBL/GenBank/DDBJ databases">
        <authorList>
            <person name="de Groot N.N."/>
        </authorList>
    </citation>
    <scope>NUCLEOTIDE SEQUENCE [LARGE SCALE GENOMIC DNA]</scope>
    <source>
        <strain evidence="4 5">D31d</strain>
    </source>
</reference>
<keyword evidence="2" id="KW-0378">Hydrolase</keyword>
<dbReference type="Gene3D" id="3.40.710.10">
    <property type="entry name" value="DD-peptidase/beta-lactamase superfamily"/>
    <property type="match status" value="2"/>
</dbReference>
<proteinExistence type="inferred from homology"/>
<name>A0A1H4E2L5_XYLRU</name>
<dbReference type="Gene3D" id="3.50.80.20">
    <property type="entry name" value="D-Ala-D-Ala carboxypeptidase C, peptidase S13"/>
    <property type="match status" value="1"/>
</dbReference>
<dbReference type="PANTHER" id="PTHR30023:SF0">
    <property type="entry name" value="PENICILLIN-SENSITIVE CARBOXYPEPTIDASE A"/>
    <property type="match status" value="1"/>
</dbReference>
<dbReference type="AlphaFoldDB" id="A0A1H4E2L5"/>
<dbReference type="EMBL" id="FNRF01000005">
    <property type="protein sequence ID" value="SEA79263.1"/>
    <property type="molecule type" value="Genomic_DNA"/>
</dbReference>
<keyword evidence="4" id="KW-0645">Protease</keyword>
<dbReference type="OrthoDB" id="9802627at2"/>
<evidence type="ECO:0000256" key="2">
    <source>
        <dbReference type="ARBA" id="ARBA00022801"/>
    </source>
</evidence>
<feature type="chain" id="PRO_5010190716" evidence="3">
    <location>
        <begin position="24"/>
        <end position="409"/>
    </location>
</feature>
<dbReference type="Pfam" id="PF02113">
    <property type="entry name" value="Peptidase_S13"/>
    <property type="match status" value="2"/>
</dbReference>
<comment type="similarity">
    <text evidence="1">Belongs to the peptidase S13 family.</text>
</comment>
<keyword evidence="4" id="KW-0121">Carboxypeptidase</keyword>
<dbReference type="Proteomes" id="UP000182257">
    <property type="component" value="Unassembled WGS sequence"/>
</dbReference>
<dbReference type="InterPro" id="IPR012338">
    <property type="entry name" value="Beta-lactam/transpept-like"/>
</dbReference>
<feature type="signal peptide" evidence="3">
    <location>
        <begin position="1"/>
        <end position="23"/>
    </location>
</feature>
<dbReference type="SUPFAM" id="SSF56601">
    <property type="entry name" value="beta-lactamase/transpeptidase-like"/>
    <property type="match status" value="1"/>
</dbReference>
<evidence type="ECO:0000256" key="1">
    <source>
        <dbReference type="ARBA" id="ARBA00006096"/>
    </source>
</evidence>
<dbReference type="RefSeq" id="WP_074761865.1">
    <property type="nucleotide sequence ID" value="NZ_FNRF01000005.1"/>
</dbReference>
<dbReference type="NCBIfam" id="TIGR00666">
    <property type="entry name" value="PBP4"/>
    <property type="match status" value="1"/>
</dbReference>
<dbReference type="PANTHER" id="PTHR30023">
    <property type="entry name" value="D-ALANYL-D-ALANINE CARBOXYPEPTIDASE"/>
    <property type="match status" value="1"/>
</dbReference>
<dbReference type="GO" id="GO:0004185">
    <property type="term" value="F:serine-type carboxypeptidase activity"/>
    <property type="evidence" value="ECO:0007669"/>
    <property type="project" value="InterPro"/>
</dbReference>
<evidence type="ECO:0000256" key="3">
    <source>
        <dbReference type="SAM" id="SignalP"/>
    </source>
</evidence>
<evidence type="ECO:0000313" key="5">
    <source>
        <dbReference type="Proteomes" id="UP000182257"/>
    </source>
</evidence>
<dbReference type="InterPro" id="IPR000667">
    <property type="entry name" value="Peptidase_S13"/>
</dbReference>
<dbReference type="GO" id="GO:0000270">
    <property type="term" value="P:peptidoglycan metabolic process"/>
    <property type="evidence" value="ECO:0007669"/>
    <property type="project" value="TreeGrafter"/>
</dbReference>
<evidence type="ECO:0000313" key="4">
    <source>
        <dbReference type="EMBL" id="SEA79263.1"/>
    </source>
</evidence>
<dbReference type="PRINTS" id="PR00922">
    <property type="entry name" value="DADACBPTASE3"/>
</dbReference>
<keyword evidence="3" id="KW-0732">Signal</keyword>
<organism evidence="4 5">
    <name type="scientific">Xylanibacter ruminicola</name>
    <name type="common">Prevotella ruminicola</name>
    <dbReference type="NCBI Taxonomy" id="839"/>
    <lineage>
        <taxon>Bacteria</taxon>
        <taxon>Pseudomonadati</taxon>
        <taxon>Bacteroidota</taxon>
        <taxon>Bacteroidia</taxon>
        <taxon>Bacteroidales</taxon>
        <taxon>Prevotellaceae</taxon>
        <taxon>Xylanibacter</taxon>
    </lineage>
</organism>
<gene>
    <name evidence="4" type="ORF">SAMN05216462_2542</name>
</gene>
<dbReference type="GO" id="GO:0006508">
    <property type="term" value="P:proteolysis"/>
    <property type="evidence" value="ECO:0007669"/>
    <property type="project" value="InterPro"/>
</dbReference>
<sequence length="409" mass="44991">MKQNIRNWIFSLLLAGTVGSLQAQTVDTLVVDTCATDTIVELPWPQNLQARLDTLTNDRMFDYTQLGLMVYDITADSTLYTYGAKQILRPASTMKLLTAITALDQLGIKHKFRTSLYYTGEVVDSVLVGDLYCVGGMDPLFDTTDMKAFSASVKALGIHTVKGKLVDVNTFKDQDLLGEGWCWDDDNPSLSSLLINDKDDFISQFAQQLDKDSIFPDGPAEYAALPKDAVLLCQRSHSLEDVLIPMMKDSNNLYAESVFYQIGAATGARPAKSSHARNAIKRTLHKAGITGSHYKIADGSGLSLYNYVTAELLTKLLVYAYRHPSIYRYLYVSLPVAGEDGTLKKRMKDTPAQISVRAKTGTLTGISSLAGYAVATNNHVLAFAIINQGVMKNDQGRNFQDKVCTAMCK</sequence>